<dbReference type="Proteomes" id="UP000267128">
    <property type="component" value="Unassembled WGS sequence"/>
</dbReference>
<comment type="similarity">
    <text evidence="1">Belongs to the enoyl-CoA hydratase/isomerase family.</text>
</comment>
<gene>
    <name evidence="3" type="ORF">EFK50_11955</name>
</gene>
<sequence>MTDQLTPQTEGRVFQGTGDLYDAIGTHVGYSSWHEVGQGRVNEFADATGDHQWIHVDVPRAADGPFGGTIAHGYLTLSMVPMLVWEVMRIDGLSMEVNYGAEKVRFPAPVPVGSRVRAGVELLSLIPAGDGHRLISRVTVEREGGDKPVCVVDTVSYLVA</sequence>
<dbReference type="Pfam" id="PF01575">
    <property type="entry name" value="MaoC_dehydratas"/>
    <property type="match status" value="1"/>
</dbReference>
<evidence type="ECO:0000313" key="4">
    <source>
        <dbReference type="Proteomes" id="UP000267128"/>
    </source>
</evidence>
<reference evidence="3 4" key="1">
    <citation type="submission" date="2018-11" db="EMBL/GenBank/DDBJ databases">
        <authorList>
            <person name="Li F."/>
        </authorList>
    </citation>
    <scope>NUCLEOTIDE SEQUENCE [LARGE SCALE GENOMIC DNA]</scope>
    <source>
        <strain evidence="3 4">Gsoil 097</strain>
    </source>
</reference>
<evidence type="ECO:0000259" key="2">
    <source>
        <dbReference type="Pfam" id="PF01575"/>
    </source>
</evidence>
<dbReference type="OrthoDB" id="9801735at2"/>
<dbReference type="InterPro" id="IPR039375">
    <property type="entry name" value="NodN-like"/>
</dbReference>
<dbReference type="InterPro" id="IPR002539">
    <property type="entry name" value="MaoC-like_dom"/>
</dbReference>
<evidence type="ECO:0000313" key="3">
    <source>
        <dbReference type="EMBL" id="RNL62479.1"/>
    </source>
</evidence>
<dbReference type="SUPFAM" id="SSF54637">
    <property type="entry name" value="Thioesterase/thiol ester dehydrase-isomerase"/>
    <property type="match status" value="1"/>
</dbReference>
<dbReference type="PANTHER" id="PTHR42993">
    <property type="entry name" value="MAOC-LIKE DEHYDRATASE DOMAIN-CONTAINING PROTEIN"/>
    <property type="match status" value="1"/>
</dbReference>
<dbReference type="PANTHER" id="PTHR42993:SF1">
    <property type="entry name" value="MAOC-LIKE DEHYDRATASE DOMAIN-CONTAINING PROTEIN"/>
    <property type="match status" value="1"/>
</dbReference>
<evidence type="ECO:0000256" key="1">
    <source>
        <dbReference type="ARBA" id="ARBA00005254"/>
    </source>
</evidence>
<dbReference type="InterPro" id="IPR029069">
    <property type="entry name" value="HotDog_dom_sf"/>
</dbReference>
<keyword evidence="4" id="KW-1185">Reference proteome</keyword>
<dbReference type="CDD" id="cd03450">
    <property type="entry name" value="NodN"/>
    <property type="match status" value="1"/>
</dbReference>
<accession>A0A3N0CGN9</accession>
<dbReference type="Gene3D" id="3.10.129.10">
    <property type="entry name" value="Hotdog Thioesterase"/>
    <property type="match status" value="1"/>
</dbReference>
<protein>
    <submittedName>
        <fullName evidence="3">MaoC family dehydratase</fullName>
    </submittedName>
</protein>
<organism evidence="3 4">
    <name type="scientific">Nocardioides marmoriginsengisoli</name>
    <dbReference type="NCBI Taxonomy" id="661483"/>
    <lineage>
        <taxon>Bacteria</taxon>
        <taxon>Bacillati</taxon>
        <taxon>Actinomycetota</taxon>
        <taxon>Actinomycetes</taxon>
        <taxon>Propionibacteriales</taxon>
        <taxon>Nocardioidaceae</taxon>
        <taxon>Nocardioides</taxon>
    </lineage>
</organism>
<dbReference type="RefSeq" id="WP_123227775.1">
    <property type="nucleotide sequence ID" value="NZ_RJSE01000007.1"/>
</dbReference>
<dbReference type="AlphaFoldDB" id="A0A3N0CGN9"/>
<name>A0A3N0CGN9_9ACTN</name>
<feature type="domain" description="MaoC-like" evidence="2">
    <location>
        <begin position="23"/>
        <end position="122"/>
    </location>
</feature>
<comment type="caution">
    <text evidence="3">The sequence shown here is derived from an EMBL/GenBank/DDBJ whole genome shotgun (WGS) entry which is preliminary data.</text>
</comment>
<dbReference type="EMBL" id="RJSE01000007">
    <property type="protein sequence ID" value="RNL62479.1"/>
    <property type="molecule type" value="Genomic_DNA"/>
</dbReference>
<proteinExistence type="inferred from homology"/>